<evidence type="ECO:0000256" key="1">
    <source>
        <dbReference type="ARBA" id="ARBA00022723"/>
    </source>
</evidence>
<dbReference type="InterPro" id="IPR040086">
    <property type="entry name" value="MJ0683-like"/>
</dbReference>
<dbReference type="GO" id="GO:0051536">
    <property type="term" value="F:iron-sulfur cluster binding"/>
    <property type="evidence" value="ECO:0007669"/>
    <property type="project" value="UniProtKB-KW"/>
</dbReference>
<dbReference type="EMBL" id="JARQBJ010000005">
    <property type="protein sequence ID" value="MDT2810967.1"/>
    <property type="molecule type" value="Genomic_DNA"/>
</dbReference>
<gene>
    <name evidence="5" type="ORF">P7H43_10815</name>
</gene>
<dbReference type="AlphaFoldDB" id="A0AAW8U180"/>
<dbReference type="GO" id="GO:0003824">
    <property type="term" value="F:catalytic activity"/>
    <property type="evidence" value="ECO:0007669"/>
    <property type="project" value="InterPro"/>
</dbReference>
<dbReference type="PANTHER" id="PTHR43432:SF3">
    <property type="entry name" value="SLR0285 PROTEIN"/>
    <property type="match status" value="1"/>
</dbReference>
<comment type="caution">
    <text evidence="5">The sequence shown here is derived from an EMBL/GenBank/DDBJ whole genome shotgun (WGS) entry which is preliminary data.</text>
</comment>
<keyword evidence="1" id="KW-0479">Metal-binding</keyword>
<protein>
    <submittedName>
        <fullName evidence="5">Radical SAM protein</fullName>
    </submittedName>
</protein>
<reference evidence="5" key="1">
    <citation type="submission" date="2023-03" db="EMBL/GenBank/DDBJ databases">
        <authorList>
            <person name="Shen W."/>
            <person name="Cai J."/>
        </authorList>
    </citation>
    <scope>NUCLEOTIDE SEQUENCE</scope>
    <source>
        <strain evidence="5">B226-2</strain>
    </source>
</reference>
<dbReference type="Gene3D" id="3.80.30.30">
    <property type="match status" value="1"/>
</dbReference>
<name>A0AAW8U180_9ENTE</name>
<evidence type="ECO:0000313" key="6">
    <source>
        <dbReference type="Proteomes" id="UP001256711"/>
    </source>
</evidence>
<evidence type="ECO:0000256" key="2">
    <source>
        <dbReference type="ARBA" id="ARBA00023004"/>
    </source>
</evidence>
<dbReference type="SUPFAM" id="SSF102114">
    <property type="entry name" value="Radical SAM enzymes"/>
    <property type="match status" value="1"/>
</dbReference>
<dbReference type="CDD" id="cd01335">
    <property type="entry name" value="Radical_SAM"/>
    <property type="match status" value="1"/>
</dbReference>
<evidence type="ECO:0000313" key="5">
    <source>
        <dbReference type="EMBL" id="MDT2810967.1"/>
    </source>
</evidence>
<proteinExistence type="predicted"/>
<dbReference type="SFLD" id="SFLDG01084">
    <property type="entry name" value="Uncharacterised_Radical_SAM_Su"/>
    <property type="match status" value="1"/>
</dbReference>
<dbReference type="PANTHER" id="PTHR43432">
    <property type="entry name" value="SLR0285 PROTEIN"/>
    <property type="match status" value="1"/>
</dbReference>
<dbReference type="RefSeq" id="WP_311835668.1">
    <property type="nucleotide sequence ID" value="NZ_JARQBJ010000005.1"/>
</dbReference>
<evidence type="ECO:0000259" key="4">
    <source>
        <dbReference type="Pfam" id="PF04055"/>
    </source>
</evidence>
<dbReference type="GO" id="GO:0046872">
    <property type="term" value="F:metal ion binding"/>
    <property type="evidence" value="ECO:0007669"/>
    <property type="project" value="UniProtKB-KW"/>
</dbReference>
<sequence length="291" mass="33749">MHYKRYKTILSPKNGLNLYRGCTHGCIYCDSRSACYQMDHAFEDIQVKEDAIAILREQLVKKRRPCMISTGAMTDPYLHLEEKLRLTRQSLELVEELGFGVALLTKSDRVLQDLDLLQRINEKTKAVVQITLTTMDDALCRKIEPRVSVTSQRLQVLAECQKRKIPTVVWLGPLLPFLTDSEENVEALLAACHKVGVKGIVNFGFGVTMREGNREYFYRQLDRLFPGMKERYIRVFGNRYECTSPANQKLMDLYHRRCEAYGILHHNHEFFAYLQEFEVKGEAEAEQLSLF</sequence>
<accession>A0AAW8U180</accession>
<keyword evidence="3" id="KW-0411">Iron-sulfur</keyword>
<dbReference type="Proteomes" id="UP001256711">
    <property type="component" value="Unassembled WGS sequence"/>
</dbReference>
<dbReference type="Pfam" id="PF04055">
    <property type="entry name" value="Radical_SAM"/>
    <property type="match status" value="1"/>
</dbReference>
<feature type="domain" description="Radical SAM core" evidence="4">
    <location>
        <begin position="17"/>
        <end position="184"/>
    </location>
</feature>
<dbReference type="SFLD" id="SFLDS00029">
    <property type="entry name" value="Radical_SAM"/>
    <property type="match status" value="1"/>
</dbReference>
<evidence type="ECO:0000256" key="3">
    <source>
        <dbReference type="ARBA" id="ARBA00023014"/>
    </source>
</evidence>
<organism evidence="5 6">
    <name type="scientific">Enterococcus asini</name>
    <dbReference type="NCBI Taxonomy" id="57732"/>
    <lineage>
        <taxon>Bacteria</taxon>
        <taxon>Bacillati</taxon>
        <taxon>Bacillota</taxon>
        <taxon>Bacilli</taxon>
        <taxon>Lactobacillales</taxon>
        <taxon>Enterococcaceae</taxon>
        <taxon>Enterococcus</taxon>
    </lineage>
</organism>
<dbReference type="InterPro" id="IPR007197">
    <property type="entry name" value="rSAM"/>
</dbReference>
<dbReference type="InterPro" id="IPR058240">
    <property type="entry name" value="rSAM_sf"/>
</dbReference>
<keyword evidence="2" id="KW-0408">Iron</keyword>